<proteinExistence type="predicted"/>
<sequence>MASSAMLMFPLCRCSKCMSRCFSSKKLLPQKPHVHWLGRCCFLAVCCGPKMSRSGWNGHSSGSLTWYFSRIGSHFDWTILRTTRELSREQDILNTLGPGHGMIDRKQITITSILIDLVHIHNPLSYMPEVRRISVIHWSEIQHSAKTIQHTSFRITLFQTRTDRNSTTKITTFHGTCSNEKMKKSNKKYSPIDGVGWGVRGRETMHQKSARKYATCSDWLWCTSQSPGS</sequence>
<reference evidence="1" key="1">
    <citation type="submission" date="2021-05" db="EMBL/GenBank/DDBJ databases">
        <authorList>
            <person name="Alioto T."/>
            <person name="Alioto T."/>
            <person name="Gomez Garrido J."/>
        </authorList>
    </citation>
    <scope>NUCLEOTIDE SEQUENCE</scope>
</reference>
<name>A0A8D8J2Y1_CULPI</name>
<dbReference type="AlphaFoldDB" id="A0A8D8J2Y1"/>
<protein>
    <submittedName>
        <fullName evidence="1">(northern house mosquito) hypothetical protein</fullName>
    </submittedName>
</protein>
<organism evidence="1">
    <name type="scientific">Culex pipiens</name>
    <name type="common">House mosquito</name>
    <dbReference type="NCBI Taxonomy" id="7175"/>
    <lineage>
        <taxon>Eukaryota</taxon>
        <taxon>Metazoa</taxon>
        <taxon>Ecdysozoa</taxon>
        <taxon>Arthropoda</taxon>
        <taxon>Hexapoda</taxon>
        <taxon>Insecta</taxon>
        <taxon>Pterygota</taxon>
        <taxon>Neoptera</taxon>
        <taxon>Endopterygota</taxon>
        <taxon>Diptera</taxon>
        <taxon>Nematocera</taxon>
        <taxon>Culicoidea</taxon>
        <taxon>Culicidae</taxon>
        <taxon>Culicinae</taxon>
        <taxon>Culicini</taxon>
        <taxon>Culex</taxon>
        <taxon>Culex</taxon>
    </lineage>
</organism>
<accession>A0A8D8J2Y1</accession>
<evidence type="ECO:0000313" key="1">
    <source>
        <dbReference type="EMBL" id="CAG6566045.1"/>
    </source>
</evidence>
<dbReference type="EMBL" id="HBUE01275356">
    <property type="protein sequence ID" value="CAG6566045.1"/>
    <property type="molecule type" value="Transcribed_RNA"/>
</dbReference>
<dbReference type="EMBL" id="HBUE01169961">
    <property type="protein sequence ID" value="CAG6514556.1"/>
    <property type="molecule type" value="Transcribed_RNA"/>
</dbReference>